<dbReference type="PANTHER" id="PTHR11124">
    <property type="entry name" value="VACUOLAR SORTING PROTEIN VPS29"/>
    <property type="match status" value="1"/>
</dbReference>
<dbReference type="SUPFAM" id="SSF56300">
    <property type="entry name" value="Metallo-dependent phosphatases"/>
    <property type="match status" value="1"/>
</dbReference>
<dbReference type="EMBL" id="JQCA01000038">
    <property type="protein sequence ID" value="KRO04264.1"/>
    <property type="molecule type" value="Genomic_DNA"/>
</dbReference>
<keyword evidence="5" id="KW-1185">Reference proteome</keyword>
<comment type="similarity">
    <text evidence="1 2">Belongs to the metallophosphoesterase superfamily. YfcE family.</text>
</comment>
<evidence type="ECO:0000256" key="2">
    <source>
        <dbReference type="RuleBase" id="RU362039"/>
    </source>
</evidence>
<dbReference type="GO" id="GO:0016787">
    <property type="term" value="F:hydrolase activity"/>
    <property type="evidence" value="ECO:0007669"/>
    <property type="project" value="UniProtKB-UniRule"/>
</dbReference>
<dbReference type="Pfam" id="PF12850">
    <property type="entry name" value="Metallophos_2"/>
    <property type="match status" value="1"/>
</dbReference>
<dbReference type="NCBIfam" id="TIGR00040">
    <property type="entry name" value="yfcE"/>
    <property type="match status" value="1"/>
</dbReference>
<dbReference type="STRING" id="616990.IV54_GL001512"/>
<evidence type="ECO:0000259" key="3">
    <source>
        <dbReference type="Pfam" id="PF12850"/>
    </source>
</evidence>
<sequence>MSRWLVVSDNHGDTAILSTLRDQLKPDVIFHCGDSEMPASDPWFKDAYAVGGNMDFDAKFPLVLTPEVAGRQVMLTHGHHDVVNYDLTQLDLRAQAVQATIIFYGHTHRLAAEQVDGRLFVNPGSISQPRGEYRYLGGTAALVTVTATQTVVQYVDRQAQPIADLKFTFDHSNA</sequence>
<keyword evidence="2" id="KW-0479">Metal-binding</keyword>
<dbReference type="InterPro" id="IPR029052">
    <property type="entry name" value="Metallo-depent_PP-like"/>
</dbReference>
<evidence type="ECO:0000313" key="5">
    <source>
        <dbReference type="Proteomes" id="UP000051906"/>
    </source>
</evidence>
<dbReference type="InterPro" id="IPR000979">
    <property type="entry name" value="Phosphodiesterase_MJ0936/Vps29"/>
</dbReference>
<comment type="caution">
    <text evidence="4">The sequence shown here is derived from an EMBL/GenBank/DDBJ whole genome shotgun (WGS) entry which is preliminary data.</text>
</comment>
<dbReference type="InterPro" id="IPR024654">
    <property type="entry name" value="Calcineurin-like_PHP_lpxH"/>
</dbReference>
<organism evidence="4 5">
    <name type="scientific">Levilactobacillus paucivorans</name>
    <dbReference type="NCBI Taxonomy" id="616990"/>
    <lineage>
        <taxon>Bacteria</taxon>
        <taxon>Bacillati</taxon>
        <taxon>Bacillota</taxon>
        <taxon>Bacilli</taxon>
        <taxon>Lactobacillales</taxon>
        <taxon>Lactobacillaceae</taxon>
        <taxon>Levilactobacillus</taxon>
    </lineage>
</organism>
<name>A0A0R2LRK1_9LACO</name>
<dbReference type="EC" id="3.1.4.-" evidence="2"/>
<dbReference type="GO" id="GO:0046872">
    <property type="term" value="F:metal ion binding"/>
    <property type="evidence" value="ECO:0007669"/>
    <property type="project" value="UniProtKB-KW"/>
</dbReference>
<protein>
    <recommendedName>
        <fullName evidence="2">Phosphoesterase</fullName>
        <ecNumber evidence="2">3.1.4.-</ecNumber>
    </recommendedName>
</protein>
<gene>
    <name evidence="4" type="ORF">IV54_GL001512</name>
</gene>
<reference evidence="4 5" key="1">
    <citation type="journal article" date="2015" name="Genome Announc.">
        <title>Expanding the biotechnology potential of lactobacilli through comparative genomics of 213 strains and associated genera.</title>
        <authorList>
            <person name="Sun Z."/>
            <person name="Harris H.M."/>
            <person name="McCann A."/>
            <person name="Guo C."/>
            <person name="Argimon S."/>
            <person name="Zhang W."/>
            <person name="Yang X."/>
            <person name="Jeffery I.B."/>
            <person name="Cooney J.C."/>
            <person name="Kagawa T.F."/>
            <person name="Liu W."/>
            <person name="Song Y."/>
            <person name="Salvetti E."/>
            <person name="Wrobel A."/>
            <person name="Rasinkangas P."/>
            <person name="Parkhill J."/>
            <person name="Rea M.C."/>
            <person name="O'Sullivan O."/>
            <person name="Ritari J."/>
            <person name="Douillard F.P."/>
            <person name="Paul Ross R."/>
            <person name="Yang R."/>
            <person name="Briner A.E."/>
            <person name="Felis G.E."/>
            <person name="de Vos W.M."/>
            <person name="Barrangou R."/>
            <person name="Klaenhammer T.R."/>
            <person name="Caufield P.W."/>
            <person name="Cui Y."/>
            <person name="Zhang H."/>
            <person name="O'Toole P.W."/>
        </authorList>
    </citation>
    <scope>NUCLEOTIDE SEQUENCE [LARGE SCALE GENOMIC DNA]</scope>
    <source>
        <strain evidence="4 5">DSM 22467</strain>
    </source>
</reference>
<evidence type="ECO:0000256" key="1">
    <source>
        <dbReference type="ARBA" id="ARBA00008950"/>
    </source>
</evidence>
<evidence type="ECO:0000313" key="4">
    <source>
        <dbReference type="EMBL" id="KRO04264.1"/>
    </source>
</evidence>
<proteinExistence type="inferred from homology"/>
<feature type="domain" description="Calcineurin-like phosphoesterase" evidence="3">
    <location>
        <begin position="5"/>
        <end position="146"/>
    </location>
</feature>
<dbReference type="AlphaFoldDB" id="A0A0R2LRK1"/>
<dbReference type="PATRIC" id="fig|616990.3.peg.1602"/>
<accession>A0A0R2LRK1</accession>
<dbReference type="OrthoDB" id="9800565at2"/>
<dbReference type="RefSeq" id="WP_057878044.1">
    <property type="nucleotide sequence ID" value="NZ_JQCA01000038.1"/>
</dbReference>
<dbReference type="Proteomes" id="UP000051906">
    <property type="component" value="Unassembled WGS sequence"/>
</dbReference>
<comment type="cofactor">
    <cofactor evidence="2">
        <name>a divalent metal cation</name>
        <dbReference type="ChEBI" id="CHEBI:60240"/>
    </cofactor>
</comment>
<dbReference type="Gene3D" id="3.60.21.10">
    <property type="match status" value="1"/>
</dbReference>